<dbReference type="GeneID" id="6748963"/>
<dbReference type="InterPro" id="IPR000719">
    <property type="entry name" value="Prot_kinase_dom"/>
</dbReference>
<protein>
    <recommendedName>
        <fullName evidence="3">Protein kinase domain-containing protein</fullName>
    </recommendedName>
</protein>
<dbReference type="FunFam" id="1.10.510.10:FF:001343">
    <property type="entry name" value="L-type lectin-domain containing receptor kinase I.3"/>
    <property type="match status" value="1"/>
</dbReference>
<dbReference type="GO" id="GO:0004672">
    <property type="term" value="F:protein kinase activity"/>
    <property type="evidence" value="ECO:0007669"/>
    <property type="project" value="InterPro"/>
</dbReference>
<dbReference type="HOGENOM" id="CLU_853465_0_0_1"/>
<dbReference type="Pfam" id="PF00069">
    <property type="entry name" value="Pkinase"/>
    <property type="match status" value="1"/>
</dbReference>
<dbReference type="SUPFAM" id="SSF56112">
    <property type="entry name" value="Protein kinase-like (PK-like)"/>
    <property type="match status" value="1"/>
</dbReference>
<dbReference type="PhylomeDB" id="B3RJR5"/>
<feature type="domain" description="Protein kinase" evidence="3">
    <location>
        <begin position="57"/>
        <end position="327"/>
    </location>
</feature>
<dbReference type="Proteomes" id="UP000009022">
    <property type="component" value="Unassembled WGS sequence"/>
</dbReference>
<dbReference type="CTD" id="6748963"/>
<evidence type="ECO:0000313" key="4">
    <source>
        <dbReference type="EMBL" id="EDV29339.1"/>
    </source>
</evidence>
<dbReference type="AlphaFoldDB" id="B3RJR5"/>
<dbReference type="GO" id="GO:0005737">
    <property type="term" value="C:cytoplasm"/>
    <property type="evidence" value="ECO:0000318"/>
    <property type="project" value="GO_Central"/>
</dbReference>
<keyword evidence="2" id="KW-0067">ATP-binding</keyword>
<proteinExistence type="predicted"/>
<dbReference type="PROSITE" id="PS50011">
    <property type="entry name" value="PROTEIN_KINASE_DOM"/>
    <property type="match status" value="1"/>
</dbReference>
<dbReference type="STRING" id="10228.B3RJR5"/>
<dbReference type="GO" id="GO:0035556">
    <property type="term" value="P:intracellular signal transduction"/>
    <property type="evidence" value="ECO:0000318"/>
    <property type="project" value="GO_Central"/>
</dbReference>
<accession>B3RJR5</accession>
<dbReference type="InterPro" id="IPR011009">
    <property type="entry name" value="Kinase-like_dom_sf"/>
</dbReference>
<dbReference type="EMBL" id="DS985241">
    <property type="protein sequence ID" value="EDV29339.1"/>
    <property type="molecule type" value="Genomic_DNA"/>
</dbReference>
<evidence type="ECO:0000259" key="3">
    <source>
        <dbReference type="PROSITE" id="PS50011"/>
    </source>
</evidence>
<keyword evidence="5" id="KW-1185">Reference proteome</keyword>
<evidence type="ECO:0000256" key="1">
    <source>
        <dbReference type="ARBA" id="ARBA00022741"/>
    </source>
</evidence>
<dbReference type="GO" id="GO:0005524">
    <property type="term" value="F:ATP binding"/>
    <property type="evidence" value="ECO:0007669"/>
    <property type="project" value="UniProtKB-KW"/>
</dbReference>
<sequence>MGESQSDDKQVKTCCCFPRKSSSSAQTSQPSIASNILLTSSRSNPGNNERAVMQSIIENCMSNSNGWSGKLSTSYKIVSNKQPYVFKKWKDEAMCKYLGDNLNVINDLKRLRHGNIRVVYDYYPDPGGLLLEFLNLSLDELLKDNKLPECGTRLSILSDIANGLRYIHDYELVHNNLKCTNVLINENGTAKLADGCIQVNCSKNIQLAQSSKVDKIGYFCEEALRGMIDYSNDIYSFGAICLVVVSGKAIYDSNRKPTQLKDYLLNTSYKNWKYLKDIGIKWKKNINYLNIYRPRKVLLTLSAACLAENAKERPQIELIRVLDDRILTLIEEFNKLVDSRMLSVVRSRLQVVSLIGHFNK</sequence>
<evidence type="ECO:0000313" key="5">
    <source>
        <dbReference type="Proteomes" id="UP000009022"/>
    </source>
</evidence>
<name>B3RJR5_TRIAD</name>
<dbReference type="InParanoid" id="B3RJR5"/>
<organism evidence="4 5">
    <name type="scientific">Trichoplax adhaerens</name>
    <name type="common">Trichoplax reptans</name>
    <dbReference type="NCBI Taxonomy" id="10228"/>
    <lineage>
        <taxon>Eukaryota</taxon>
        <taxon>Metazoa</taxon>
        <taxon>Placozoa</taxon>
        <taxon>Uniplacotomia</taxon>
        <taxon>Trichoplacea</taxon>
        <taxon>Trichoplacidae</taxon>
        <taxon>Trichoplax</taxon>
    </lineage>
</organism>
<dbReference type="PANTHER" id="PTHR27001">
    <property type="entry name" value="OS01G0253100 PROTEIN"/>
    <property type="match status" value="1"/>
</dbReference>
<dbReference type="Gene3D" id="1.10.510.10">
    <property type="entry name" value="Transferase(Phosphotransferase) domain 1"/>
    <property type="match status" value="1"/>
</dbReference>
<reference evidence="4 5" key="1">
    <citation type="journal article" date="2008" name="Nature">
        <title>The Trichoplax genome and the nature of placozoans.</title>
        <authorList>
            <person name="Srivastava M."/>
            <person name="Begovic E."/>
            <person name="Chapman J."/>
            <person name="Putnam N.H."/>
            <person name="Hellsten U."/>
            <person name="Kawashima T."/>
            <person name="Kuo A."/>
            <person name="Mitros T."/>
            <person name="Salamov A."/>
            <person name="Carpenter M.L."/>
            <person name="Signorovitch A.Y."/>
            <person name="Moreno M.A."/>
            <person name="Kamm K."/>
            <person name="Grimwood J."/>
            <person name="Schmutz J."/>
            <person name="Shapiro H."/>
            <person name="Grigoriev I.V."/>
            <person name="Buss L.W."/>
            <person name="Schierwater B."/>
            <person name="Dellaporta S.L."/>
            <person name="Rokhsar D.S."/>
        </authorList>
    </citation>
    <scope>NUCLEOTIDE SEQUENCE [LARGE SCALE GENOMIC DNA]</scope>
    <source>
        <strain evidence="4 5">Grell-BS-1999</strain>
    </source>
</reference>
<dbReference type="GO" id="GO:0005634">
    <property type="term" value="C:nucleus"/>
    <property type="evidence" value="ECO:0000318"/>
    <property type="project" value="GO_Central"/>
</dbReference>
<dbReference type="PANTHER" id="PTHR27001:SF931">
    <property type="entry name" value="OS11G0664100 PROTEIN"/>
    <property type="match status" value="1"/>
</dbReference>
<gene>
    <name evidence="4" type="ORF">TRIADDRAFT_51559</name>
</gene>
<evidence type="ECO:0000256" key="2">
    <source>
        <dbReference type="ARBA" id="ARBA00022840"/>
    </source>
</evidence>
<dbReference type="RefSeq" id="XP_002108541.1">
    <property type="nucleotide sequence ID" value="XM_002108505.1"/>
</dbReference>
<dbReference type="KEGG" id="tad:TRIADDRAFT_51559"/>
<dbReference type="OrthoDB" id="75710at2759"/>
<keyword evidence="1" id="KW-0547">Nucleotide-binding</keyword>
<dbReference type="SMART" id="SM00220">
    <property type="entry name" value="S_TKc"/>
    <property type="match status" value="1"/>
</dbReference>